<feature type="transmembrane region" description="Helical" evidence="1">
    <location>
        <begin position="214"/>
        <end position="232"/>
    </location>
</feature>
<feature type="transmembrane region" description="Helical" evidence="1">
    <location>
        <begin position="175"/>
        <end position="194"/>
    </location>
</feature>
<feature type="transmembrane region" description="Helical" evidence="1">
    <location>
        <begin position="31"/>
        <end position="48"/>
    </location>
</feature>
<dbReference type="InterPro" id="IPR018750">
    <property type="entry name" value="DUF2306_membrane"/>
</dbReference>
<evidence type="ECO:0000256" key="1">
    <source>
        <dbReference type="SAM" id="Phobius"/>
    </source>
</evidence>
<comment type="caution">
    <text evidence="2">The sequence shown here is derived from an EMBL/GenBank/DDBJ whole genome shotgun (WGS) entry which is preliminary data.</text>
</comment>
<dbReference type="Proteomes" id="UP001597419">
    <property type="component" value="Unassembled WGS sequence"/>
</dbReference>
<evidence type="ECO:0000313" key="3">
    <source>
        <dbReference type="Proteomes" id="UP001597419"/>
    </source>
</evidence>
<feature type="transmembrane region" description="Helical" evidence="1">
    <location>
        <begin position="68"/>
        <end position="89"/>
    </location>
</feature>
<feature type="transmembrane region" description="Helical" evidence="1">
    <location>
        <begin position="134"/>
        <end position="154"/>
    </location>
</feature>
<keyword evidence="3" id="KW-1185">Reference proteome</keyword>
<dbReference type="EMBL" id="JBHUKU010000009">
    <property type="protein sequence ID" value="MFD2460656.1"/>
    <property type="molecule type" value="Genomic_DNA"/>
</dbReference>
<reference evidence="3" key="1">
    <citation type="journal article" date="2019" name="Int. J. Syst. Evol. Microbiol.">
        <title>The Global Catalogue of Microorganisms (GCM) 10K type strain sequencing project: providing services to taxonomists for standard genome sequencing and annotation.</title>
        <authorList>
            <consortium name="The Broad Institute Genomics Platform"/>
            <consortium name="The Broad Institute Genome Sequencing Center for Infectious Disease"/>
            <person name="Wu L."/>
            <person name="Ma J."/>
        </authorList>
    </citation>
    <scope>NUCLEOTIDE SEQUENCE [LARGE SCALE GENOMIC DNA]</scope>
    <source>
        <strain evidence="3">CGMCC 4.7643</strain>
    </source>
</reference>
<gene>
    <name evidence="2" type="ORF">ACFSYJ_18775</name>
</gene>
<keyword evidence="1" id="KW-0472">Membrane</keyword>
<dbReference type="Pfam" id="PF10067">
    <property type="entry name" value="DUF2306"/>
    <property type="match status" value="1"/>
</dbReference>
<name>A0ABW5GIH8_9PSEU</name>
<feature type="transmembrane region" description="Helical" evidence="1">
    <location>
        <begin position="109"/>
        <end position="128"/>
    </location>
</feature>
<proteinExistence type="predicted"/>
<evidence type="ECO:0000313" key="2">
    <source>
        <dbReference type="EMBL" id="MFD2460656.1"/>
    </source>
</evidence>
<accession>A0ABW5GIH8</accession>
<organism evidence="2 3">
    <name type="scientific">Amycolatopsis samaneae</name>
    <dbReference type="NCBI Taxonomy" id="664691"/>
    <lineage>
        <taxon>Bacteria</taxon>
        <taxon>Bacillati</taxon>
        <taxon>Actinomycetota</taxon>
        <taxon>Actinomycetes</taxon>
        <taxon>Pseudonocardiales</taxon>
        <taxon>Pseudonocardiaceae</taxon>
        <taxon>Amycolatopsis</taxon>
    </lineage>
</organism>
<protein>
    <submittedName>
        <fullName evidence="2">DUF2306 domain-containing protein</fullName>
    </submittedName>
</protein>
<keyword evidence="1" id="KW-1133">Transmembrane helix</keyword>
<dbReference type="RefSeq" id="WP_345393998.1">
    <property type="nucleotide sequence ID" value="NZ_BAABHG010000006.1"/>
</dbReference>
<sequence>MTTGTDFDTSPERVIPEGPVPRPKRWWRRPWVGPLAVLVAVFLAYSLPPYLAMDPARSRVPAPAGFAAHYWFLVAHVLFGTVAIVGVLLQIWPWFRRTHPVGHRRVGRAYVFAGAIPSALMAGTIGAMSPFGPVTATLDVIAALLWFGCTVAGWKAARERRFGEHRKWMIRSFALAMNTLLTRIYGPFVFMALGPLKDTRFGGNDQWFTDVSSATSAALSFTTLLLVSQWWLERRPARRRALAR</sequence>
<keyword evidence="1" id="KW-0812">Transmembrane</keyword>